<dbReference type="eggNOG" id="ENOG502ZRND">
    <property type="taxonomic scope" value="Bacteria"/>
</dbReference>
<comment type="caution">
    <text evidence="1">The sequence shown here is derived from an EMBL/GenBank/DDBJ whole genome shotgun (WGS) entry which is preliminary data.</text>
</comment>
<evidence type="ECO:0008006" key="3">
    <source>
        <dbReference type="Google" id="ProtNLM"/>
    </source>
</evidence>
<protein>
    <recommendedName>
        <fullName evidence="3">Thioredoxin domain-containing protein</fullName>
    </recommendedName>
</protein>
<dbReference type="RefSeq" id="WP_003438479.1">
    <property type="nucleotide sequence ID" value="NZ_APLF01000005.1"/>
</dbReference>
<keyword evidence="2" id="KW-1185">Reference proteome</keyword>
<dbReference type="InterPro" id="IPR036249">
    <property type="entry name" value="Thioredoxin-like_sf"/>
</dbReference>
<organism evidence="1 2">
    <name type="scientific">Psychroflexus gondwanensis ACAM 44</name>
    <dbReference type="NCBI Taxonomy" id="1189619"/>
    <lineage>
        <taxon>Bacteria</taxon>
        <taxon>Pseudomonadati</taxon>
        <taxon>Bacteroidota</taxon>
        <taxon>Flavobacteriia</taxon>
        <taxon>Flavobacteriales</taxon>
        <taxon>Flavobacteriaceae</taxon>
        <taxon>Psychroflexus</taxon>
    </lineage>
</organism>
<dbReference type="EMBL" id="APLF01000005">
    <property type="protein sequence ID" value="EMY81411.1"/>
    <property type="molecule type" value="Genomic_DNA"/>
</dbReference>
<dbReference type="STRING" id="1189619.pgond44_06150"/>
<sequence length="178" mass="20391">MKNLVFYIFICLIVSCANDNKSSEEDYIRIPDTLVVYNTMNSTDSMASKSDIISKLESFTIFTSINVSCATCLFEFDKWRAIGKGFKDNTVSIVPICHSKDNFEMLKYLFESGDIKPLDFPLYLDDKNKFTELNKHLLDENHGLTVLVDTDNKILLKGSPIDDQTLMKKYTKLINTQK</sequence>
<dbReference type="SUPFAM" id="SSF52833">
    <property type="entry name" value="Thioredoxin-like"/>
    <property type="match status" value="1"/>
</dbReference>
<proteinExistence type="predicted"/>
<evidence type="ECO:0000313" key="1">
    <source>
        <dbReference type="EMBL" id="EMY81411.1"/>
    </source>
</evidence>
<gene>
    <name evidence="1" type="ORF">pgond44_06150</name>
</gene>
<dbReference type="PROSITE" id="PS51257">
    <property type="entry name" value="PROKAR_LIPOPROTEIN"/>
    <property type="match status" value="1"/>
</dbReference>
<dbReference type="Proteomes" id="UP000012317">
    <property type="component" value="Unassembled WGS sequence"/>
</dbReference>
<reference evidence="1 2" key="1">
    <citation type="journal article" date="2014" name="Genome Biol. Evol.">
        <title>Extensive gene acquisition in the extremely psychrophilic bacterial species Psychroflexus torquis and the link to sea-ice ecosystem specialism.</title>
        <authorList>
            <person name="Feng S."/>
            <person name="Powell S.M."/>
            <person name="Wilson R."/>
            <person name="Bowman J.P."/>
        </authorList>
    </citation>
    <scope>NUCLEOTIDE SEQUENCE [LARGE SCALE GENOMIC DNA]</scope>
    <source>
        <strain evidence="1 2">ACAM 44</strain>
    </source>
</reference>
<name>N1WMA5_9FLAO</name>
<evidence type="ECO:0000313" key="2">
    <source>
        <dbReference type="Proteomes" id="UP000012317"/>
    </source>
</evidence>
<accession>N1WMA5</accession>
<dbReference type="Gene3D" id="3.40.30.10">
    <property type="entry name" value="Glutaredoxin"/>
    <property type="match status" value="1"/>
</dbReference>
<dbReference type="AlphaFoldDB" id="N1WMA5"/>